<dbReference type="InterPro" id="IPR036784">
    <property type="entry name" value="AK/P_DHK_N_sf"/>
</dbReference>
<proteinExistence type="inferred from homology"/>
<gene>
    <name evidence="9" type="ORF">CANARDRAFT_184530</name>
</gene>
<dbReference type="STRING" id="983967.A0A1E4T2P4"/>
<dbReference type="GO" id="GO:0005759">
    <property type="term" value="C:mitochondrial matrix"/>
    <property type="evidence" value="ECO:0007669"/>
    <property type="project" value="UniProtKB-SubCell"/>
</dbReference>
<dbReference type="Gene3D" id="3.30.565.10">
    <property type="entry name" value="Histidine kinase-like ATPase, C-terminal domain"/>
    <property type="match status" value="1"/>
</dbReference>
<evidence type="ECO:0000256" key="3">
    <source>
        <dbReference type="ARBA" id="ARBA00022741"/>
    </source>
</evidence>
<dbReference type="Gene3D" id="1.20.140.20">
    <property type="entry name" value="Alpha-ketoacid/pyruvate dehydrogenase kinase, N-terminal domain"/>
    <property type="match status" value="1"/>
</dbReference>
<sequence>INSLINEQHFYRNSLLLAWSERNSHPVSLRHLANFGKKLTKEKLLSSANFVRSELPVRLSLKLKELQKLEYKVINNYHINKVYKSYYLCFNSFRRMGRIETLEENEQFCKFLNDVLNDHLTVLPHLMMGALEVSILKNMNQLQLDEFMSSMLRSRISRRVIIEQHIMLSRSLNDQNNVIDDENKPPNFIGDNFQFCSSHEHLNNCFNICSNFLQSIYPNLKMPELIIIGDEVKFQFLTNHLNYIFAEILRNSLKSTIKNFLFRNNGIQLQELNDLKPPPIIVTITQTKKDITFKFQDQGGGMSNEKLSKVWSFGKSPKLASEYLLNFHKLPGLDLNDTTTTTTNTNDLSGMLHNLGQMETSNNFKNKSMLKSLVSRPFEYTLGISLPMCKIYTDYWNGELDMFSIEGYGTDVYLKLSKLGSGGDKLQLDKA</sequence>
<dbReference type="SUPFAM" id="SSF69012">
    <property type="entry name" value="alpha-ketoacid dehydrogenase kinase, N-terminal domain"/>
    <property type="match status" value="1"/>
</dbReference>
<keyword evidence="4 7" id="KW-0418">Kinase</keyword>
<feature type="domain" description="Branched-chain alpha-ketoacid dehydrogenase kinase/Pyruvate dehydrogenase kinase N-terminal" evidence="8">
    <location>
        <begin position="26"/>
        <end position="190"/>
    </location>
</feature>
<dbReference type="InterPro" id="IPR036890">
    <property type="entry name" value="HATPase_C_sf"/>
</dbReference>
<dbReference type="GO" id="GO:0005524">
    <property type="term" value="F:ATP binding"/>
    <property type="evidence" value="ECO:0007669"/>
    <property type="project" value="UniProtKB-UniRule"/>
</dbReference>
<protein>
    <recommendedName>
        <fullName evidence="7">Protein-serine/threonine kinase</fullName>
        <ecNumber evidence="7">2.7.11.-</ecNumber>
    </recommendedName>
</protein>
<dbReference type="EC" id="2.7.11.-" evidence="7"/>
<dbReference type="InterPro" id="IPR039028">
    <property type="entry name" value="BCKD/PDK"/>
</dbReference>
<dbReference type="OrthoDB" id="407390at2759"/>
<evidence type="ECO:0000256" key="5">
    <source>
        <dbReference type="ARBA" id="ARBA00022840"/>
    </source>
</evidence>
<comment type="subcellular location">
    <subcellularLocation>
        <location evidence="7">Mitochondrion matrix</location>
    </subcellularLocation>
</comment>
<dbReference type="InterPro" id="IPR018955">
    <property type="entry name" value="BCDHK/PDK_N"/>
</dbReference>
<keyword evidence="3 7" id="KW-0547">Nucleotide-binding</keyword>
<feature type="non-terminal residue" evidence="9">
    <location>
        <position position="431"/>
    </location>
</feature>
<keyword evidence="5 7" id="KW-0067">ATP-binding</keyword>
<comment type="similarity">
    <text evidence="1 7">Belongs to the PDK/BCKDK protein kinase family.</text>
</comment>
<dbReference type="AlphaFoldDB" id="A0A1E4T2P4"/>
<dbReference type="GO" id="GO:0010906">
    <property type="term" value="P:regulation of glucose metabolic process"/>
    <property type="evidence" value="ECO:0007669"/>
    <property type="project" value="TreeGrafter"/>
</dbReference>
<dbReference type="SUPFAM" id="SSF55874">
    <property type="entry name" value="ATPase domain of HSP90 chaperone/DNA topoisomerase II/histidine kinase"/>
    <property type="match status" value="1"/>
</dbReference>
<dbReference type="GO" id="GO:0004740">
    <property type="term" value="F:pyruvate dehydrogenase (acetyl-transferring) kinase activity"/>
    <property type="evidence" value="ECO:0007669"/>
    <property type="project" value="TreeGrafter"/>
</dbReference>
<dbReference type="PANTHER" id="PTHR11947:SF25">
    <property type="entry name" value="[PYRUVATE DEHYDROGENASE (ACETYL-TRANSFERRING)] KINASE 2, MITOCHONDRIAL"/>
    <property type="match status" value="1"/>
</dbReference>
<dbReference type="EMBL" id="KV453851">
    <property type="protein sequence ID" value="ODV86014.1"/>
    <property type="molecule type" value="Genomic_DNA"/>
</dbReference>
<evidence type="ECO:0000256" key="1">
    <source>
        <dbReference type="ARBA" id="ARBA00006155"/>
    </source>
</evidence>
<dbReference type="Pfam" id="PF10436">
    <property type="entry name" value="BCDHK_Adom3"/>
    <property type="match status" value="1"/>
</dbReference>
<evidence type="ECO:0000313" key="10">
    <source>
        <dbReference type="Proteomes" id="UP000094801"/>
    </source>
</evidence>
<keyword evidence="6 7" id="KW-0496">Mitochondrion</keyword>
<evidence type="ECO:0000256" key="4">
    <source>
        <dbReference type="ARBA" id="ARBA00022777"/>
    </source>
</evidence>
<keyword evidence="2 7" id="KW-0808">Transferase</keyword>
<name>A0A1E4T2P4_9ASCO</name>
<evidence type="ECO:0000256" key="6">
    <source>
        <dbReference type="ARBA" id="ARBA00023128"/>
    </source>
</evidence>
<reference evidence="10" key="1">
    <citation type="submission" date="2016-04" db="EMBL/GenBank/DDBJ databases">
        <title>Comparative genomics of biotechnologically important yeasts.</title>
        <authorList>
            <consortium name="DOE Joint Genome Institute"/>
            <person name="Riley R."/>
            <person name="Haridas S."/>
            <person name="Wolfe K.H."/>
            <person name="Lopes M.R."/>
            <person name="Hittinger C.T."/>
            <person name="Goker M."/>
            <person name="Salamov A."/>
            <person name="Wisecaver J."/>
            <person name="Long T.M."/>
            <person name="Aerts A.L."/>
            <person name="Barry K."/>
            <person name="Choi C."/>
            <person name="Clum A."/>
            <person name="Coughlan A.Y."/>
            <person name="Deshpande S."/>
            <person name="Douglass A.P."/>
            <person name="Hanson S.J."/>
            <person name="Klenk H.-P."/>
            <person name="Labutti K."/>
            <person name="Lapidus A."/>
            <person name="Lindquist E."/>
            <person name="Lipzen A."/>
            <person name="Meier-Kolthoff J.P."/>
            <person name="Ohm R.A."/>
            <person name="Otillar R.P."/>
            <person name="Pangilinan J."/>
            <person name="Peng Y."/>
            <person name="Rokas A."/>
            <person name="Rosa C.A."/>
            <person name="Scheuner C."/>
            <person name="Sibirny A.A."/>
            <person name="Slot J.C."/>
            <person name="Stielow J.B."/>
            <person name="Sun H."/>
            <person name="Kurtzman C.P."/>
            <person name="Blackwell M."/>
            <person name="Grigoriev I.V."/>
            <person name="Jeffries T.W."/>
        </authorList>
    </citation>
    <scope>NUCLEOTIDE SEQUENCE [LARGE SCALE GENOMIC DNA]</scope>
    <source>
        <strain evidence="10">NRRL YB-2248</strain>
    </source>
</reference>
<evidence type="ECO:0000313" key="9">
    <source>
        <dbReference type="EMBL" id="ODV86014.1"/>
    </source>
</evidence>
<evidence type="ECO:0000259" key="8">
    <source>
        <dbReference type="Pfam" id="PF10436"/>
    </source>
</evidence>
<evidence type="ECO:0000256" key="7">
    <source>
        <dbReference type="RuleBase" id="RU366032"/>
    </source>
</evidence>
<feature type="non-terminal residue" evidence="9">
    <location>
        <position position="1"/>
    </location>
</feature>
<organism evidence="9 10">
    <name type="scientific">[Candida] arabinofermentans NRRL YB-2248</name>
    <dbReference type="NCBI Taxonomy" id="983967"/>
    <lineage>
        <taxon>Eukaryota</taxon>
        <taxon>Fungi</taxon>
        <taxon>Dikarya</taxon>
        <taxon>Ascomycota</taxon>
        <taxon>Saccharomycotina</taxon>
        <taxon>Pichiomycetes</taxon>
        <taxon>Pichiales</taxon>
        <taxon>Pichiaceae</taxon>
        <taxon>Ogataea</taxon>
        <taxon>Ogataea/Candida clade</taxon>
    </lineage>
</organism>
<dbReference type="Proteomes" id="UP000094801">
    <property type="component" value="Unassembled WGS sequence"/>
</dbReference>
<dbReference type="PANTHER" id="PTHR11947">
    <property type="entry name" value="PYRUVATE DEHYDROGENASE KINASE"/>
    <property type="match status" value="1"/>
</dbReference>
<accession>A0A1E4T2P4</accession>
<keyword evidence="10" id="KW-1185">Reference proteome</keyword>
<evidence type="ECO:0000256" key="2">
    <source>
        <dbReference type="ARBA" id="ARBA00022679"/>
    </source>
</evidence>